<accession>A0ABV0UL18</accession>
<comment type="caution">
    <text evidence="2">The sequence shown here is derived from an EMBL/GenBank/DDBJ whole genome shotgun (WGS) entry which is preliminary data.</text>
</comment>
<dbReference type="EMBL" id="JAHRIQ010073194">
    <property type="protein sequence ID" value="MEQ2245414.1"/>
    <property type="molecule type" value="Genomic_DNA"/>
</dbReference>
<dbReference type="Proteomes" id="UP001482620">
    <property type="component" value="Unassembled WGS sequence"/>
</dbReference>
<name>A0ABV0UL18_9TELE</name>
<evidence type="ECO:0000256" key="1">
    <source>
        <dbReference type="SAM" id="MobiDB-lite"/>
    </source>
</evidence>
<feature type="region of interest" description="Disordered" evidence="1">
    <location>
        <begin position="1"/>
        <end position="61"/>
    </location>
</feature>
<protein>
    <submittedName>
        <fullName evidence="2">Uncharacterized protein</fullName>
    </submittedName>
</protein>
<evidence type="ECO:0000313" key="2">
    <source>
        <dbReference type="EMBL" id="MEQ2245414.1"/>
    </source>
</evidence>
<evidence type="ECO:0000313" key="3">
    <source>
        <dbReference type="Proteomes" id="UP001482620"/>
    </source>
</evidence>
<gene>
    <name evidence="2" type="ORF">ILYODFUR_027684</name>
</gene>
<feature type="non-terminal residue" evidence="2">
    <location>
        <position position="133"/>
    </location>
</feature>
<feature type="compositionally biased region" description="Polar residues" evidence="1">
    <location>
        <begin position="1"/>
        <end position="14"/>
    </location>
</feature>
<organism evidence="2 3">
    <name type="scientific">Ilyodon furcidens</name>
    <name type="common">goldbreast splitfin</name>
    <dbReference type="NCBI Taxonomy" id="33524"/>
    <lineage>
        <taxon>Eukaryota</taxon>
        <taxon>Metazoa</taxon>
        <taxon>Chordata</taxon>
        <taxon>Craniata</taxon>
        <taxon>Vertebrata</taxon>
        <taxon>Euteleostomi</taxon>
        <taxon>Actinopterygii</taxon>
        <taxon>Neopterygii</taxon>
        <taxon>Teleostei</taxon>
        <taxon>Neoteleostei</taxon>
        <taxon>Acanthomorphata</taxon>
        <taxon>Ovalentaria</taxon>
        <taxon>Atherinomorphae</taxon>
        <taxon>Cyprinodontiformes</taxon>
        <taxon>Goodeidae</taxon>
        <taxon>Ilyodon</taxon>
    </lineage>
</organism>
<sequence length="133" mass="15277">MRTRRSNATPQTLQPPEKQPPGSGSKKGRSAGVWRQNSSDPVIKRVRSTQPHTHRRKRGSNTVVFTTRKSKQHASRLAICHSFAPKSHRMRATQWEQEQDMHVPNRMGQPLLYRAHLCQPEVLLPELICIEIN</sequence>
<keyword evidence="3" id="KW-1185">Reference proteome</keyword>
<reference evidence="2 3" key="1">
    <citation type="submission" date="2021-06" db="EMBL/GenBank/DDBJ databases">
        <authorList>
            <person name="Palmer J.M."/>
        </authorList>
    </citation>
    <scope>NUCLEOTIDE SEQUENCE [LARGE SCALE GENOMIC DNA]</scope>
    <source>
        <strain evidence="3">if_2019</strain>
        <tissue evidence="2">Muscle</tissue>
    </source>
</reference>
<proteinExistence type="predicted"/>
<feature type="compositionally biased region" description="Basic residues" evidence="1">
    <location>
        <begin position="44"/>
        <end position="59"/>
    </location>
</feature>